<dbReference type="EMBL" id="QXQA01000030">
    <property type="protein sequence ID" value="RIX45878.1"/>
    <property type="molecule type" value="Genomic_DNA"/>
</dbReference>
<feature type="region of interest" description="Disordered" evidence="1">
    <location>
        <begin position="53"/>
        <end position="117"/>
    </location>
</feature>
<dbReference type="OrthoDB" id="2666791at2"/>
<evidence type="ECO:0000313" key="3">
    <source>
        <dbReference type="Proteomes" id="UP000266482"/>
    </source>
</evidence>
<protein>
    <submittedName>
        <fullName evidence="2">Uncharacterized protein</fullName>
    </submittedName>
</protein>
<dbReference type="RefSeq" id="WP_119603184.1">
    <property type="nucleotide sequence ID" value="NZ_QXQA01000030.1"/>
</dbReference>
<accession>A0A3A1UJR5</accession>
<reference evidence="2 3" key="1">
    <citation type="submission" date="2018-09" db="EMBL/GenBank/DDBJ databases">
        <title>Paenibacillus aracenensis nov. sp. isolated from a cave in southern Spain.</title>
        <authorList>
            <person name="Jurado V."/>
            <person name="Gutierrez-Patricio S."/>
            <person name="Gonzalez-Pimentel J.L."/>
            <person name="Miller A.Z."/>
            <person name="Laiz L."/>
            <person name="Saiz-Jimenez C."/>
        </authorList>
    </citation>
    <scope>NUCLEOTIDE SEQUENCE [LARGE SCALE GENOMIC DNA]</scope>
    <source>
        <strain evidence="2 3">DSM 22867</strain>
    </source>
</reference>
<dbReference type="AlphaFoldDB" id="A0A3A1UJR5"/>
<feature type="compositionally biased region" description="Polar residues" evidence="1">
    <location>
        <begin position="68"/>
        <end position="102"/>
    </location>
</feature>
<proteinExistence type="predicted"/>
<comment type="caution">
    <text evidence="2">The sequence shown here is derived from an EMBL/GenBank/DDBJ whole genome shotgun (WGS) entry which is preliminary data.</text>
</comment>
<dbReference type="Proteomes" id="UP000266482">
    <property type="component" value="Unassembled WGS sequence"/>
</dbReference>
<evidence type="ECO:0000256" key="1">
    <source>
        <dbReference type="SAM" id="MobiDB-lite"/>
    </source>
</evidence>
<keyword evidence="3" id="KW-1185">Reference proteome</keyword>
<name>A0A3A1UJR5_9BACL</name>
<sequence>MRKKRWKKILIWTVSIILLLGIGGLFTANYMMDKMIASLADSLESELIEDTLAEAPVETDKPTGEAPTPSNTTEDPQNTPTPNEEATNGGSASSDTPSSTTKPAGDSEYTAEISTDKAKNVQEKITVSEKAKLASVFLKELSMDDIKALQELASGGLNLEEKKAARSLILEKLSPEQYDELIQIAKKYGMSQGKSYSEVSKEE</sequence>
<gene>
    <name evidence="2" type="ORF">D3P08_26725</name>
</gene>
<organism evidence="2 3">
    <name type="scientific">Paenibacillus nanensis</name>
    <dbReference type="NCBI Taxonomy" id="393251"/>
    <lineage>
        <taxon>Bacteria</taxon>
        <taxon>Bacillati</taxon>
        <taxon>Bacillota</taxon>
        <taxon>Bacilli</taxon>
        <taxon>Bacillales</taxon>
        <taxon>Paenibacillaceae</taxon>
        <taxon>Paenibacillus</taxon>
    </lineage>
</organism>
<evidence type="ECO:0000313" key="2">
    <source>
        <dbReference type="EMBL" id="RIX45878.1"/>
    </source>
</evidence>